<dbReference type="Proteomes" id="UP000001916">
    <property type="component" value="Chromosome"/>
</dbReference>
<reference evidence="1 2" key="1">
    <citation type="journal article" date="2010" name="Stand. Genomic Sci.">
        <title>Complete genome sequence of Meiothermus silvanus type strain (VI-R2).</title>
        <authorList>
            <person name="Sikorski J."/>
            <person name="Tindall B.J."/>
            <person name="Lowry S."/>
            <person name="Lucas S."/>
            <person name="Nolan M."/>
            <person name="Copeland A."/>
            <person name="Glavina Del Rio T."/>
            <person name="Tice H."/>
            <person name="Cheng J.F."/>
            <person name="Han C."/>
            <person name="Pitluck S."/>
            <person name="Liolios K."/>
            <person name="Ivanova N."/>
            <person name="Mavromatis K."/>
            <person name="Mikhailova N."/>
            <person name="Pati A."/>
            <person name="Goodwin L."/>
            <person name="Chen A."/>
            <person name="Palaniappan K."/>
            <person name="Land M."/>
            <person name="Hauser L."/>
            <person name="Chang Y.J."/>
            <person name="Jeffries C.D."/>
            <person name="Rohde M."/>
            <person name="Goker M."/>
            <person name="Woyke T."/>
            <person name="Bristow J."/>
            <person name="Eisen J.A."/>
            <person name="Markowitz V."/>
            <person name="Hugenholtz P."/>
            <person name="Kyrpides N.C."/>
            <person name="Klenk H.P."/>
            <person name="Lapidus A."/>
        </authorList>
    </citation>
    <scope>NUCLEOTIDE SEQUENCE [LARGE SCALE GENOMIC DNA]</scope>
    <source>
        <strain evidence="2">ATCC 700542 / DSM 9946 / VI-R2</strain>
    </source>
</reference>
<dbReference type="STRING" id="526227.Mesil_0646"/>
<dbReference type="EMBL" id="CP002042">
    <property type="protein sequence ID" value="ADH62563.1"/>
    <property type="molecule type" value="Genomic_DNA"/>
</dbReference>
<evidence type="ECO:0000313" key="1">
    <source>
        <dbReference type="EMBL" id="ADH62563.1"/>
    </source>
</evidence>
<proteinExistence type="predicted"/>
<dbReference type="KEGG" id="msv:Mesil_0646"/>
<dbReference type="RefSeq" id="WP_013157152.1">
    <property type="nucleotide sequence ID" value="NC_014212.1"/>
</dbReference>
<organism evidence="1 2">
    <name type="scientific">Allomeiothermus silvanus (strain ATCC 700542 / DSM 9946 / NBRC 106475 / NCIMB 13440 / VI-R2)</name>
    <name type="common">Thermus silvanus</name>
    <dbReference type="NCBI Taxonomy" id="526227"/>
    <lineage>
        <taxon>Bacteria</taxon>
        <taxon>Thermotogati</taxon>
        <taxon>Deinococcota</taxon>
        <taxon>Deinococci</taxon>
        <taxon>Thermales</taxon>
        <taxon>Thermaceae</taxon>
        <taxon>Allomeiothermus</taxon>
    </lineage>
</organism>
<sequence>MGAQDPNQAWALSNHLKDYRLNKQATEAHLVLQDGSILHFRKDRFGSFVQASGSMAKRLEPAILNFEFDRRTLKVSFVDGSGLEVAWRGGFLGGRSLDTRVREA</sequence>
<gene>
    <name evidence="1" type="ordered locus">Mesil_0646</name>
</gene>
<evidence type="ECO:0000313" key="2">
    <source>
        <dbReference type="Proteomes" id="UP000001916"/>
    </source>
</evidence>
<dbReference type="HOGENOM" id="CLU_2246799_0_0_0"/>
<dbReference type="eggNOG" id="ENOG5033GB7">
    <property type="taxonomic scope" value="Bacteria"/>
</dbReference>
<keyword evidence="2" id="KW-1185">Reference proteome</keyword>
<name>D7BAP1_ALLS1</name>
<dbReference type="AlphaFoldDB" id="D7BAP1"/>
<protein>
    <submittedName>
        <fullName evidence="1">Uncharacterized protein</fullName>
    </submittedName>
</protein>
<dbReference type="OrthoDB" id="9871674at2"/>
<accession>D7BAP1</accession>